<dbReference type="PROSITE" id="PS01124">
    <property type="entry name" value="HTH_ARAC_FAMILY_2"/>
    <property type="match status" value="1"/>
</dbReference>
<name>A0A1G7MXZ0_CHIFI</name>
<evidence type="ECO:0000313" key="5">
    <source>
        <dbReference type="EMBL" id="SDF66547.1"/>
    </source>
</evidence>
<reference evidence="5 6" key="1">
    <citation type="submission" date="2016-10" db="EMBL/GenBank/DDBJ databases">
        <authorList>
            <person name="de Groot N.N."/>
        </authorList>
    </citation>
    <scope>NUCLEOTIDE SEQUENCE [LARGE SCALE GENOMIC DNA]</scope>
    <source>
        <strain evidence="5 6">DSM 527</strain>
    </source>
</reference>
<feature type="domain" description="HTH araC/xylS-type" evidence="4">
    <location>
        <begin position="179"/>
        <end position="268"/>
    </location>
</feature>
<dbReference type="InterPro" id="IPR009057">
    <property type="entry name" value="Homeodomain-like_sf"/>
</dbReference>
<dbReference type="InterPro" id="IPR003313">
    <property type="entry name" value="AraC-bd"/>
</dbReference>
<keyword evidence="3" id="KW-0804">Transcription</keyword>
<organism evidence="5 6">
    <name type="scientific">Chitinophaga filiformis</name>
    <name type="common">Myxococcus filiformis</name>
    <name type="synonym">Flexibacter filiformis</name>
    <dbReference type="NCBI Taxonomy" id="104663"/>
    <lineage>
        <taxon>Bacteria</taxon>
        <taxon>Pseudomonadati</taxon>
        <taxon>Bacteroidota</taxon>
        <taxon>Chitinophagia</taxon>
        <taxon>Chitinophagales</taxon>
        <taxon>Chitinophagaceae</taxon>
        <taxon>Chitinophaga</taxon>
    </lineage>
</organism>
<dbReference type="GO" id="GO:0043565">
    <property type="term" value="F:sequence-specific DNA binding"/>
    <property type="evidence" value="ECO:0007669"/>
    <property type="project" value="InterPro"/>
</dbReference>
<dbReference type="SUPFAM" id="SSF51215">
    <property type="entry name" value="Regulatory protein AraC"/>
    <property type="match status" value="1"/>
</dbReference>
<dbReference type="SUPFAM" id="SSF46689">
    <property type="entry name" value="Homeodomain-like"/>
    <property type="match status" value="1"/>
</dbReference>
<keyword evidence="1" id="KW-0805">Transcription regulation</keyword>
<protein>
    <submittedName>
        <fullName evidence="5">AraC-like ligand binding domain-containing protein</fullName>
    </submittedName>
</protein>
<dbReference type="Pfam" id="PF12833">
    <property type="entry name" value="HTH_18"/>
    <property type="match status" value="1"/>
</dbReference>
<dbReference type="Gene3D" id="2.60.120.10">
    <property type="entry name" value="Jelly Rolls"/>
    <property type="match status" value="1"/>
</dbReference>
<evidence type="ECO:0000256" key="2">
    <source>
        <dbReference type="ARBA" id="ARBA00023125"/>
    </source>
</evidence>
<dbReference type="AlphaFoldDB" id="A0A1G7MXZ0"/>
<accession>A0A1G7MXZ0</accession>
<dbReference type="InterPro" id="IPR018060">
    <property type="entry name" value="HTH_AraC"/>
</dbReference>
<dbReference type="InterPro" id="IPR014710">
    <property type="entry name" value="RmlC-like_jellyroll"/>
</dbReference>
<evidence type="ECO:0000313" key="6">
    <source>
        <dbReference type="Proteomes" id="UP000199045"/>
    </source>
</evidence>
<dbReference type="PANTHER" id="PTHR43280">
    <property type="entry name" value="ARAC-FAMILY TRANSCRIPTIONAL REGULATOR"/>
    <property type="match status" value="1"/>
</dbReference>
<dbReference type="RefSeq" id="WP_089831078.1">
    <property type="nucleotide sequence ID" value="NZ_FNBN01000002.1"/>
</dbReference>
<dbReference type="STRING" id="104663.SAMN04488121_102593"/>
<dbReference type="SMART" id="SM00342">
    <property type="entry name" value="HTH_ARAC"/>
    <property type="match status" value="1"/>
</dbReference>
<dbReference type="OrthoDB" id="636258at2"/>
<proteinExistence type="predicted"/>
<gene>
    <name evidence="5" type="ORF">SAMN04488121_102593</name>
</gene>
<evidence type="ECO:0000259" key="4">
    <source>
        <dbReference type="PROSITE" id="PS01124"/>
    </source>
</evidence>
<dbReference type="GO" id="GO:0003700">
    <property type="term" value="F:DNA-binding transcription factor activity"/>
    <property type="evidence" value="ECO:0007669"/>
    <property type="project" value="InterPro"/>
</dbReference>
<evidence type="ECO:0000256" key="3">
    <source>
        <dbReference type="ARBA" id="ARBA00023163"/>
    </source>
</evidence>
<dbReference type="InterPro" id="IPR037923">
    <property type="entry name" value="HTH-like"/>
</dbReference>
<dbReference type="Pfam" id="PF02311">
    <property type="entry name" value="AraC_binding"/>
    <property type="match status" value="1"/>
</dbReference>
<evidence type="ECO:0000256" key="1">
    <source>
        <dbReference type="ARBA" id="ARBA00023015"/>
    </source>
</evidence>
<sequence length="281" mass="33017">MQVENSSQPFFITREELQEWNQRPHKHNFFELVYIEKGSGRQCINHSTISYQQENIFLLPPYDCHSFEITAPTTFIFIRFNGLFFKKDSMQMMDYTEWFQNLHYILSSYNRQPGDIIHSASDKSMLAHLIRGIYDEYTNKREHSDSIIRGHMFALLNILRRNFEQTFKNDHPATDKQISDILQYIQFNLFDNEKLRIEALANEFHLSATYVSEYFKKKTGETLKEYVLKSKVNVAQSRLRHSDQSAKEIAYELGFTDASHMAKVIKKYDTAGESCGTTLNA</sequence>
<keyword evidence="2" id="KW-0238">DNA-binding</keyword>
<dbReference type="PANTHER" id="PTHR43280:SF28">
    <property type="entry name" value="HTH-TYPE TRANSCRIPTIONAL ACTIVATOR RHAS"/>
    <property type="match status" value="1"/>
</dbReference>
<dbReference type="EMBL" id="FNBN01000002">
    <property type="protein sequence ID" value="SDF66547.1"/>
    <property type="molecule type" value="Genomic_DNA"/>
</dbReference>
<dbReference type="Gene3D" id="1.10.10.60">
    <property type="entry name" value="Homeodomain-like"/>
    <property type="match status" value="2"/>
</dbReference>
<dbReference type="Proteomes" id="UP000199045">
    <property type="component" value="Unassembled WGS sequence"/>
</dbReference>